<evidence type="ECO:0008006" key="3">
    <source>
        <dbReference type="Google" id="ProtNLM"/>
    </source>
</evidence>
<sequence length="95" mass="11313">QSMKFPKDLLLNPPYYAFKGQHKGMRVTLEERGLLDVLRKQRKSLECQQDFGDEKPLLQQIIENAGHKCYFIPKFHCELNPIEMYWRCIKIRESG</sequence>
<feature type="non-terminal residue" evidence="1">
    <location>
        <position position="1"/>
    </location>
</feature>
<dbReference type="PANTHER" id="PTHR35871:SF1">
    <property type="entry name" value="CXC1-LIKE CYSTEINE CLUSTER ASSOCIATED WITH KDZ TRANSPOSASES DOMAIN-CONTAINING PROTEIN"/>
    <property type="match status" value="1"/>
</dbReference>
<gene>
    <name evidence="1" type="ORF">M422DRAFT_176882</name>
</gene>
<reference evidence="1 2" key="1">
    <citation type="submission" date="2014-06" db="EMBL/GenBank/DDBJ databases">
        <title>Evolutionary Origins and Diversification of the Mycorrhizal Mutualists.</title>
        <authorList>
            <consortium name="DOE Joint Genome Institute"/>
            <consortium name="Mycorrhizal Genomics Consortium"/>
            <person name="Kohler A."/>
            <person name="Kuo A."/>
            <person name="Nagy L.G."/>
            <person name="Floudas D."/>
            <person name="Copeland A."/>
            <person name="Barry K.W."/>
            <person name="Cichocki N."/>
            <person name="Veneault-Fourrey C."/>
            <person name="LaButti K."/>
            <person name="Lindquist E.A."/>
            <person name="Lipzen A."/>
            <person name="Lundell T."/>
            <person name="Morin E."/>
            <person name="Murat C."/>
            <person name="Riley R."/>
            <person name="Ohm R."/>
            <person name="Sun H."/>
            <person name="Tunlid A."/>
            <person name="Henrissat B."/>
            <person name="Grigoriev I.V."/>
            <person name="Hibbett D.S."/>
            <person name="Martin F."/>
        </authorList>
    </citation>
    <scope>NUCLEOTIDE SEQUENCE [LARGE SCALE GENOMIC DNA]</scope>
    <source>
        <strain evidence="1 2">SS14</strain>
    </source>
</reference>
<feature type="non-terminal residue" evidence="1">
    <location>
        <position position="95"/>
    </location>
</feature>
<evidence type="ECO:0000313" key="1">
    <source>
        <dbReference type="EMBL" id="KIJ38195.1"/>
    </source>
</evidence>
<evidence type="ECO:0000313" key="2">
    <source>
        <dbReference type="Proteomes" id="UP000054279"/>
    </source>
</evidence>
<dbReference type="Proteomes" id="UP000054279">
    <property type="component" value="Unassembled WGS sequence"/>
</dbReference>
<dbReference type="EMBL" id="KN837162">
    <property type="protein sequence ID" value="KIJ38195.1"/>
    <property type="molecule type" value="Genomic_DNA"/>
</dbReference>
<accession>A0A0C9VKD0</accession>
<name>A0A0C9VKD0_SPHS4</name>
<keyword evidence="2" id="KW-1185">Reference proteome</keyword>
<dbReference type="PANTHER" id="PTHR35871">
    <property type="entry name" value="EXPRESSED PROTEIN"/>
    <property type="match status" value="1"/>
</dbReference>
<dbReference type="HOGENOM" id="CLU_005726_9_1_1"/>
<dbReference type="OrthoDB" id="6511194at2759"/>
<proteinExistence type="predicted"/>
<organism evidence="1 2">
    <name type="scientific">Sphaerobolus stellatus (strain SS14)</name>
    <dbReference type="NCBI Taxonomy" id="990650"/>
    <lineage>
        <taxon>Eukaryota</taxon>
        <taxon>Fungi</taxon>
        <taxon>Dikarya</taxon>
        <taxon>Basidiomycota</taxon>
        <taxon>Agaricomycotina</taxon>
        <taxon>Agaricomycetes</taxon>
        <taxon>Phallomycetidae</taxon>
        <taxon>Geastrales</taxon>
        <taxon>Sphaerobolaceae</taxon>
        <taxon>Sphaerobolus</taxon>
    </lineage>
</organism>
<dbReference type="AlphaFoldDB" id="A0A0C9VKD0"/>
<protein>
    <recommendedName>
        <fullName evidence="3">Tc1-like transposase DDE domain-containing protein</fullName>
    </recommendedName>
</protein>